<dbReference type="Proteomes" id="UP000327439">
    <property type="component" value="Chromosome D02"/>
</dbReference>
<organism evidence="1 2">
    <name type="scientific">Gossypium barbadense</name>
    <name type="common">Sea Island cotton</name>
    <name type="synonym">Hibiscus barbadensis</name>
    <dbReference type="NCBI Taxonomy" id="3634"/>
    <lineage>
        <taxon>Eukaryota</taxon>
        <taxon>Viridiplantae</taxon>
        <taxon>Streptophyta</taxon>
        <taxon>Embryophyta</taxon>
        <taxon>Tracheophyta</taxon>
        <taxon>Spermatophyta</taxon>
        <taxon>Magnoliopsida</taxon>
        <taxon>eudicotyledons</taxon>
        <taxon>Gunneridae</taxon>
        <taxon>Pentapetalae</taxon>
        <taxon>rosids</taxon>
        <taxon>malvids</taxon>
        <taxon>Malvales</taxon>
        <taxon>Malvaceae</taxon>
        <taxon>Malvoideae</taxon>
        <taxon>Gossypium</taxon>
    </lineage>
</organism>
<evidence type="ECO:0000313" key="2">
    <source>
        <dbReference type="Proteomes" id="UP000327439"/>
    </source>
</evidence>
<dbReference type="EMBL" id="CM018216">
    <property type="protein sequence ID" value="KAB2043026.1"/>
    <property type="molecule type" value="Genomic_DNA"/>
</dbReference>
<reference evidence="2" key="1">
    <citation type="journal article" date="2020" name="Nat. Genet.">
        <title>Genomic diversifications of five Gossypium allopolyploid species and their impact on cotton improvement.</title>
        <authorList>
            <person name="Chen Z.J."/>
            <person name="Sreedasyam A."/>
            <person name="Ando A."/>
            <person name="Song Q."/>
            <person name="De Santiago L.M."/>
            <person name="Hulse-Kemp A.M."/>
            <person name="Ding M."/>
            <person name="Ye W."/>
            <person name="Kirkbride R.C."/>
            <person name="Jenkins J."/>
            <person name="Plott C."/>
            <person name="Lovell J."/>
            <person name="Lin Y.M."/>
            <person name="Vaughn R."/>
            <person name="Liu B."/>
            <person name="Simpson S."/>
            <person name="Scheffler B.E."/>
            <person name="Wen L."/>
            <person name="Saski C.A."/>
            <person name="Grover C.E."/>
            <person name="Hu G."/>
            <person name="Conover J.L."/>
            <person name="Carlson J.W."/>
            <person name="Shu S."/>
            <person name="Boston L.B."/>
            <person name="Williams M."/>
            <person name="Peterson D.G."/>
            <person name="McGee K."/>
            <person name="Jones D.C."/>
            <person name="Wendel J.F."/>
            <person name="Stelly D.M."/>
            <person name="Grimwood J."/>
            <person name="Schmutz J."/>
        </authorList>
    </citation>
    <scope>NUCLEOTIDE SEQUENCE [LARGE SCALE GENOMIC DNA]</scope>
    <source>
        <strain evidence="2">cv. 3-79</strain>
    </source>
</reference>
<accession>A0A5J5SHU6</accession>
<gene>
    <name evidence="1" type="ORF">ES319_D02G260600v1</name>
</gene>
<proteinExistence type="predicted"/>
<sequence>MTLLSVKCLYFQAVMLSNISYHNLLLHSYVTKKSIRSGFYVQCWYPLETKTCDRQI</sequence>
<keyword evidence="2" id="KW-1185">Reference proteome</keyword>
<protein>
    <submittedName>
        <fullName evidence="1">Uncharacterized protein</fullName>
    </submittedName>
</protein>
<dbReference type="AlphaFoldDB" id="A0A5J5SHU6"/>
<name>A0A5J5SHU6_GOSBA</name>
<evidence type="ECO:0000313" key="1">
    <source>
        <dbReference type="EMBL" id="KAB2043026.1"/>
    </source>
</evidence>